<keyword evidence="1" id="KW-0472">Membrane</keyword>
<comment type="caution">
    <text evidence="2">The sequence shown here is derived from an EMBL/GenBank/DDBJ whole genome shotgun (WGS) entry which is preliminary data.</text>
</comment>
<keyword evidence="1" id="KW-0812">Transmembrane</keyword>
<organism evidence="2 3">
    <name type="scientific">Mycena albidolilacea</name>
    <dbReference type="NCBI Taxonomy" id="1033008"/>
    <lineage>
        <taxon>Eukaryota</taxon>
        <taxon>Fungi</taxon>
        <taxon>Dikarya</taxon>
        <taxon>Basidiomycota</taxon>
        <taxon>Agaricomycotina</taxon>
        <taxon>Agaricomycetes</taxon>
        <taxon>Agaricomycetidae</taxon>
        <taxon>Agaricales</taxon>
        <taxon>Marasmiineae</taxon>
        <taxon>Mycenaceae</taxon>
        <taxon>Mycena</taxon>
    </lineage>
</organism>
<proteinExistence type="predicted"/>
<feature type="transmembrane region" description="Helical" evidence="1">
    <location>
        <begin position="100"/>
        <end position="121"/>
    </location>
</feature>
<dbReference type="Proteomes" id="UP001218218">
    <property type="component" value="Unassembled WGS sequence"/>
</dbReference>
<sequence length="343" mass="37959">MSSLGIDPRLEDISRRRSPVSPVPSVSTGRQPPLRSLLSFHFISPCSVMANTILSTASSRMLQDVCKSAVSLFLGGIYFLLGTAAFYMFCRWNTPGHFVFMWAIAAMLCLAISELVMQIIATSVSWQKLSSATQDLEMNLLLGQQAALEYVYNRVIFVEELMLVANNVIADGLFAYRCYLIWGPGYNKQIIILPVLLLLVTTVLGCTAAYINNVIYPGKSVVDTRIGFVFAVSTNLMLTGLTAGRIWWTRRELRIVGQDKFTRRYTMAISVLLESGVAYCVFLILVILALSYGRHANGPTTTFASIVYGAAGQLVNIVPTAFIVRIGLFPSETEAERFQKFLV</sequence>
<reference evidence="2" key="1">
    <citation type="submission" date="2023-03" db="EMBL/GenBank/DDBJ databases">
        <title>Massive genome expansion in bonnet fungi (Mycena s.s.) driven by repeated elements and novel gene families across ecological guilds.</title>
        <authorList>
            <consortium name="Lawrence Berkeley National Laboratory"/>
            <person name="Harder C.B."/>
            <person name="Miyauchi S."/>
            <person name="Viragh M."/>
            <person name="Kuo A."/>
            <person name="Thoen E."/>
            <person name="Andreopoulos B."/>
            <person name="Lu D."/>
            <person name="Skrede I."/>
            <person name="Drula E."/>
            <person name="Henrissat B."/>
            <person name="Morin E."/>
            <person name="Kohler A."/>
            <person name="Barry K."/>
            <person name="LaButti K."/>
            <person name="Morin E."/>
            <person name="Salamov A."/>
            <person name="Lipzen A."/>
            <person name="Mereny Z."/>
            <person name="Hegedus B."/>
            <person name="Baldrian P."/>
            <person name="Stursova M."/>
            <person name="Weitz H."/>
            <person name="Taylor A."/>
            <person name="Grigoriev I.V."/>
            <person name="Nagy L.G."/>
            <person name="Martin F."/>
            <person name="Kauserud H."/>
        </authorList>
    </citation>
    <scope>NUCLEOTIDE SEQUENCE</scope>
    <source>
        <strain evidence="2">CBHHK002</strain>
    </source>
</reference>
<feature type="transmembrane region" description="Helical" evidence="1">
    <location>
        <begin position="190"/>
        <end position="211"/>
    </location>
</feature>
<keyword evidence="3" id="KW-1185">Reference proteome</keyword>
<keyword evidence="1" id="KW-1133">Transmembrane helix</keyword>
<feature type="transmembrane region" description="Helical" evidence="1">
    <location>
        <begin position="269"/>
        <end position="293"/>
    </location>
</feature>
<name>A0AAD7ASL4_9AGAR</name>
<dbReference type="AlphaFoldDB" id="A0AAD7ASL4"/>
<protein>
    <submittedName>
        <fullName evidence="2">Uncharacterized protein</fullName>
    </submittedName>
</protein>
<evidence type="ECO:0000313" key="2">
    <source>
        <dbReference type="EMBL" id="KAJ7367199.1"/>
    </source>
</evidence>
<feature type="transmembrane region" description="Helical" evidence="1">
    <location>
        <begin position="226"/>
        <end position="248"/>
    </location>
</feature>
<evidence type="ECO:0000313" key="3">
    <source>
        <dbReference type="Proteomes" id="UP001218218"/>
    </source>
</evidence>
<evidence type="ECO:0000256" key="1">
    <source>
        <dbReference type="SAM" id="Phobius"/>
    </source>
</evidence>
<accession>A0AAD7ASL4</accession>
<dbReference type="EMBL" id="JARIHO010000002">
    <property type="protein sequence ID" value="KAJ7367199.1"/>
    <property type="molecule type" value="Genomic_DNA"/>
</dbReference>
<gene>
    <name evidence="2" type="ORF">DFH08DRAFT_836815</name>
</gene>
<feature type="transmembrane region" description="Helical" evidence="1">
    <location>
        <begin position="305"/>
        <end position="328"/>
    </location>
</feature>
<feature type="transmembrane region" description="Helical" evidence="1">
    <location>
        <begin position="69"/>
        <end position="88"/>
    </location>
</feature>